<protein>
    <submittedName>
        <fullName evidence="1">Uncharacterized protein</fullName>
    </submittedName>
</protein>
<sequence length="66" mass="7462">MVRQSKFDRVLLLLAPSFTLSKTLIKQSPSIFFVSLYALTHLRLLKLAEDPATRPVFEVRCVSVIG</sequence>
<evidence type="ECO:0000313" key="2">
    <source>
        <dbReference type="Proteomes" id="UP000712600"/>
    </source>
</evidence>
<dbReference type="AlphaFoldDB" id="A0A8S9R627"/>
<comment type="caution">
    <text evidence="1">The sequence shown here is derived from an EMBL/GenBank/DDBJ whole genome shotgun (WGS) entry which is preliminary data.</text>
</comment>
<name>A0A8S9R627_BRACR</name>
<reference evidence="1" key="1">
    <citation type="submission" date="2019-12" db="EMBL/GenBank/DDBJ databases">
        <title>Genome sequencing and annotation of Brassica cretica.</title>
        <authorList>
            <person name="Studholme D.J."/>
            <person name="Sarris P."/>
        </authorList>
    </citation>
    <scope>NUCLEOTIDE SEQUENCE</scope>
    <source>
        <strain evidence="1">PFS-109/04</strain>
        <tissue evidence="1">Leaf</tissue>
    </source>
</reference>
<accession>A0A8S9R627</accession>
<evidence type="ECO:0000313" key="1">
    <source>
        <dbReference type="EMBL" id="KAF3558600.1"/>
    </source>
</evidence>
<proteinExistence type="predicted"/>
<organism evidence="1 2">
    <name type="scientific">Brassica cretica</name>
    <name type="common">Mustard</name>
    <dbReference type="NCBI Taxonomy" id="69181"/>
    <lineage>
        <taxon>Eukaryota</taxon>
        <taxon>Viridiplantae</taxon>
        <taxon>Streptophyta</taxon>
        <taxon>Embryophyta</taxon>
        <taxon>Tracheophyta</taxon>
        <taxon>Spermatophyta</taxon>
        <taxon>Magnoliopsida</taxon>
        <taxon>eudicotyledons</taxon>
        <taxon>Gunneridae</taxon>
        <taxon>Pentapetalae</taxon>
        <taxon>rosids</taxon>
        <taxon>malvids</taxon>
        <taxon>Brassicales</taxon>
        <taxon>Brassicaceae</taxon>
        <taxon>Brassiceae</taxon>
        <taxon>Brassica</taxon>
    </lineage>
</organism>
<dbReference type="Proteomes" id="UP000712600">
    <property type="component" value="Unassembled WGS sequence"/>
</dbReference>
<dbReference type="EMBL" id="QGKX02000996">
    <property type="protein sequence ID" value="KAF3558600.1"/>
    <property type="molecule type" value="Genomic_DNA"/>
</dbReference>
<gene>
    <name evidence="1" type="ORF">F2Q69_00017399</name>
</gene>